<proteinExistence type="predicted"/>
<dbReference type="NCBIfam" id="TIGR01352">
    <property type="entry name" value="tonB_Cterm"/>
    <property type="match status" value="1"/>
</dbReference>
<sequence length="235" mass="25392">MEHPQHLNRPAKNLFARALTLSLALHLFLAAVAALFPGRLARLAPESIVMVDLADPGPPRTGEIVTPAASRPAAPSPPKQMALPSAEEKALPASVPEPETEAPPPVTPQTNTASLSIGLARGFFRSLADGETLREDVREYYFELVERVNAQWWATAAGSAMEPGRREALVTITVRKSGELLDVRLVKSSGSEEYDRLIVDAIQAASNLPPLPESYPGEFFQAPLRLMAPRGLLFS</sequence>
<dbReference type="GO" id="GO:0016020">
    <property type="term" value="C:membrane"/>
    <property type="evidence" value="ECO:0007669"/>
    <property type="project" value="UniProtKB-SubCell"/>
</dbReference>
<dbReference type="AlphaFoldDB" id="A0A831UAC2"/>
<evidence type="ECO:0000313" key="6">
    <source>
        <dbReference type="EMBL" id="HEN40882.1"/>
    </source>
</evidence>
<comment type="subcellular location">
    <subcellularLocation>
        <location evidence="1">Membrane</location>
        <topology evidence="1">Single-pass membrane protein</topology>
    </subcellularLocation>
</comment>
<evidence type="ECO:0000256" key="3">
    <source>
        <dbReference type="ARBA" id="ARBA00022989"/>
    </source>
</evidence>
<keyword evidence="4" id="KW-0472">Membrane</keyword>
<evidence type="ECO:0000256" key="4">
    <source>
        <dbReference type="ARBA" id="ARBA00023136"/>
    </source>
</evidence>
<evidence type="ECO:0000256" key="1">
    <source>
        <dbReference type="ARBA" id="ARBA00004167"/>
    </source>
</evidence>
<evidence type="ECO:0000256" key="2">
    <source>
        <dbReference type="ARBA" id="ARBA00022692"/>
    </source>
</evidence>
<feature type="region of interest" description="Disordered" evidence="5">
    <location>
        <begin position="56"/>
        <end position="111"/>
    </location>
</feature>
<dbReference type="Pfam" id="PF13103">
    <property type="entry name" value="TonB_2"/>
    <property type="match status" value="1"/>
</dbReference>
<dbReference type="Gene3D" id="3.30.1150.10">
    <property type="match status" value="1"/>
</dbReference>
<comment type="caution">
    <text evidence="6">The sequence shown here is derived from an EMBL/GenBank/DDBJ whole genome shotgun (WGS) entry which is preliminary data.</text>
</comment>
<dbReference type="InterPro" id="IPR006260">
    <property type="entry name" value="TonB/TolA_C"/>
</dbReference>
<keyword evidence="2" id="KW-0812">Transmembrane</keyword>
<dbReference type="SUPFAM" id="SSF74653">
    <property type="entry name" value="TolA/TonB C-terminal domain"/>
    <property type="match status" value="1"/>
</dbReference>
<name>A0A831UAC2_GEOME</name>
<keyword evidence="3" id="KW-1133">Transmembrane helix</keyword>
<protein>
    <submittedName>
        <fullName evidence="6">TonB C-terminal domain-containing protein</fullName>
    </submittedName>
</protein>
<reference evidence="6" key="1">
    <citation type="journal article" date="2020" name="mSystems">
        <title>Genome- and Community-Level Interaction Insights into Carbon Utilization and Element Cycling Functions of Hydrothermarchaeota in Hydrothermal Sediment.</title>
        <authorList>
            <person name="Zhou Z."/>
            <person name="Liu Y."/>
            <person name="Xu W."/>
            <person name="Pan J."/>
            <person name="Luo Z.H."/>
            <person name="Li M."/>
        </authorList>
    </citation>
    <scope>NUCLEOTIDE SEQUENCE [LARGE SCALE GENOMIC DNA]</scope>
    <source>
        <strain evidence="6">SpSt-349</strain>
    </source>
</reference>
<organism evidence="6">
    <name type="scientific">Geobacter metallireducens</name>
    <dbReference type="NCBI Taxonomy" id="28232"/>
    <lineage>
        <taxon>Bacteria</taxon>
        <taxon>Pseudomonadati</taxon>
        <taxon>Thermodesulfobacteriota</taxon>
        <taxon>Desulfuromonadia</taxon>
        <taxon>Geobacterales</taxon>
        <taxon>Geobacteraceae</taxon>
        <taxon>Geobacter</taxon>
    </lineage>
</organism>
<gene>
    <name evidence="6" type="ORF">ENQ87_00690</name>
</gene>
<evidence type="ECO:0000256" key="5">
    <source>
        <dbReference type="SAM" id="MobiDB-lite"/>
    </source>
</evidence>
<accession>A0A831UAC2</accession>
<dbReference type="EMBL" id="DSOV01000003">
    <property type="protein sequence ID" value="HEN40882.1"/>
    <property type="molecule type" value="Genomic_DNA"/>
</dbReference>